<accession>B8D3R9</accession>
<dbReference type="Pfam" id="PF13237">
    <property type="entry name" value="Fer4_10"/>
    <property type="match status" value="1"/>
</dbReference>
<keyword evidence="2" id="KW-0479">Metal-binding</keyword>
<dbReference type="InterPro" id="IPR003382">
    <property type="entry name" value="Flavoprotein"/>
</dbReference>
<dbReference type="SUPFAM" id="SSF54862">
    <property type="entry name" value="4Fe-4S ferredoxins"/>
    <property type="match status" value="1"/>
</dbReference>
<dbReference type="InterPro" id="IPR017896">
    <property type="entry name" value="4Fe4S_Fe-S-bd"/>
</dbReference>
<dbReference type="KEGG" id="dka:DKAM_0424"/>
<evidence type="ECO:0000259" key="5">
    <source>
        <dbReference type="PROSITE" id="PS51379"/>
    </source>
</evidence>
<dbReference type="GO" id="GO:0051539">
    <property type="term" value="F:4 iron, 4 sulfur cluster binding"/>
    <property type="evidence" value="ECO:0007669"/>
    <property type="project" value="UniProtKB-KW"/>
</dbReference>
<keyword evidence="4" id="KW-0411">Iron-sulfur</keyword>
<dbReference type="InterPro" id="IPR050572">
    <property type="entry name" value="Fe-S_Ferredoxin"/>
</dbReference>
<keyword evidence="3" id="KW-0408">Iron</keyword>
<dbReference type="STRING" id="490899.DKAM_0424"/>
<dbReference type="AlphaFoldDB" id="B8D3R9"/>
<name>B8D3R9_DESA1</name>
<dbReference type="GO" id="GO:0046872">
    <property type="term" value="F:metal ion binding"/>
    <property type="evidence" value="ECO:0007669"/>
    <property type="project" value="UniProtKB-KW"/>
</dbReference>
<gene>
    <name evidence="6" type="ordered locus">DKAM_0424</name>
</gene>
<dbReference type="Gene3D" id="3.30.70.20">
    <property type="match status" value="1"/>
</dbReference>
<dbReference type="EMBL" id="CP001140">
    <property type="protein sequence ID" value="ACL10750.1"/>
    <property type="molecule type" value="Genomic_DNA"/>
</dbReference>
<proteinExistence type="predicted"/>
<feature type="domain" description="4Fe-4S ferredoxin-type" evidence="5">
    <location>
        <begin position="141"/>
        <end position="172"/>
    </location>
</feature>
<reference evidence="6 7" key="1">
    <citation type="journal article" date="2009" name="J. Bacteriol.">
        <title>Complete genome sequence of the anaerobic, protein-degrading hyperthermophilic crenarchaeon Desulfurococcus kamchatkensis.</title>
        <authorList>
            <person name="Ravin N.V."/>
            <person name="Mardanov A.V."/>
            <person name="Beletsky A.V."/>
            <person name="Kublanov I.V."/>
            <person name="Kolganova T.V."/>
            <person name="Lebedinsky A.V."/>
            <person name="Chernyh N.A."/>
            <person name="Bonch-Osmolovskaya E.A."/>
            <person name="Skryabin K.G."/>
        </authorList>
    </citation>
    <scope>NUCLEOTIDE SEQUENCE [LARGE SCALE GENOMIC DNA]</scope>
    <source>
        <strain evidence="7">DSM 18924 / JCM 16383 / VKM B-2413 / 1221n</strain>
    </source>
</reference>
<evidence type="ECO:0000256" key="3">
    <source>
        <dbReference type="ARBA" id="ARBA00023004"/>
    </source>
</evidence>
<dbReference type="Proteomes" id="UP000006903">
    <property type="component" value="Chromosome"/>
</dbReference>
<dbReference type="GO" id="GO:0016491">
    <property type="term" value="F:oxidoreductase activity"/>
    <property type="evidence" value="ECO:0007669"/>
    <property type="project" value="UniProtKB-ARBA"/>
</dbReference>
<dbReference type="eggNOG" id="arCOG01705">
    <property type="taxonomic scope" value="Archaea"/>
</dbReference>
<evidence type="ECO:0000256" key="2">
    <source>
        <dbReference type="ARBA" id="ARBA00022723"/>
    </source>
</evidence>
<dbReference type="PANTHER" id="PTHR43687:SF1">
    <property type="entry name" value="FERREDOXIN III"/>
    <property type="match status" value="1"/>
</dbReference>
<sequence>MPEKNVAWGITGAGAFLKESINAISKIMDSGVGVTAYVSRAGRSVLAMYGYLDQLTGILQGPYPIGVVFEDEEDAGYPSTGRIYRGVYNLVVVSPASMNTVSKIVNGIADSLVSNLVMHAVKNNIPVLIMPVDLYESKSVMPLVIDRDKCSMCDKCIAAENCPTGALRPDPRHKVRVSPARCTKCFICRKICPYNAIHFDVEVVVKPHPFYVGIIKRLNDIEGVEIIDHPDRILEYI</sequence>
<feature type="domain" description="4Fe-4S ferredoxin-type" evidence="5">
    <location>
        <begin position="173"/>
        <end position="202"/>
    </location>
</feature>
<evidence type="ECO:0000256" key="4">
    <source>
        <dbReference type="ARBA" id="ARBA00023014"/>
    </source>
</evidence>
<dbReference type="GeneID" id="7171737"/>
<dbReference type="SUPFAM" id="SSF52507">
    <property type="entry name" value="Homo-oligomeric flavin-containing Cys decarboxylases, HFCD"/>
    <property type="match status" value="1"/>
</dbReference>
<dbReference type="PROSITE" id="PS00198">
    <property type="entry name" value="4FE4S_FER_1"/>
    <property type="match status" value="1"/>
</dbReference>
<dbReference type="RefSeq" id="WP_012608092.1">
    <property type="nucleotide sequence ID" value="NC_011766.1"/>
</dbReference>
<organism evidence="6 7">
    <name type="scientific">Desulfurococcus amylolyticus (strain DSM 18924 / JCM 16383 / VKM B-2413 / 1221n)</name>
    <name type="common">Desulfurococcus kamchatkensis</name>
    <dbReference type="NCBI Taxonomy" id="490899"/>
    <lineage>
        <taxon>Archaea</taxon>
        <taxon>Thermoproteota</taxon>
        <taxon>Thermoprotei</taxon>
        <taxon>Desulfurococcales</taxon>
        <taxon>Desulfurococcaceae</taxon>
        <taxon>Desulfurococcus</taxon>
    </lineage>
</organism>
<dbReference type="PROSITE" id="PS51379">
    <property type="entry name" value="4FE4S_FER_2"/>
    <property type="match status" value="2"/>
</dbReference>
<dbReference type="Gene3D" id="3.40.50.1950">
    <property type="entry name" value="Flavin prenyltransferase-like"/>
    <property type="match status" value="1"/>
</dbReference>
<dbReference type="PANTHER" id="PTHR43687">
    <property type="entry name" value="ADENYLYLSULFATE REDUCTASE, BETA SUBUNIT"/>
    <property type="match status" value="1"/>
</dbReference>
<evidence type="ECO:0000313" key="7">
    <source>
        <dbReference type="Proteomes" id="UP000006903"/>
    </source>
</evidence>
<dbReference type="InterPro" id="IPR017900">
    <property type="entry name" value="4Fe4S_Fe_S_CS"/>
</dbReference>
<evidence type="ECO:0000256" key="1">
    <source>
        <dbReference type="ARBA" id="ARBA00022485"/>
    </source>
</evidence>
<dbReference type="InterPro" id="IPR036551">
    <property type="entry name" value="Flavin_trans-like"/>
</dbReference>
<keyword evidence="1" id="KW-0004">4Fe-4S</keyword>
<protein>
    <submittedName>
        <fullName evidence="6">Archaeal flavoprotein</fullName>
    </submittedName>
</protein>
<evidence type="ECO:0000313" key="6">
    <source>
        <dbReference type="EMBL" id="ACL10750.1"/>
    </source>
</evidence>
<dbReference type="HOGENOM" id="CLU_098523_0_0_2"/>
<dbReference type="Pfam" id="PF02441">
    <property type="entry name" value="Flavoprotein"/>
    <property type="match status" value="1"/>
</dbReference>